<dbReference type="InterPro" id="IPR052433">
    <property type="entry name" value="X-Pro_dipept-like"/>
</dbReference>
<sequence>MTQGDQRPAVRTESHDPEFPEAFLTFMRTGWRDEPLDVQRRPEAGHHARRRAALSEAFPGETLVIPTGSQKVRANDTWFPFRPGSDFAYLTGDHDPDGVLVLRPGGGGHDAVLYTRARTSRESDEFFRSRDGELWVGRRQSHAEKSTELGIETADLADLDAALAACAPGRTRVLRGLDQGVDHAVRPYEPERAGARDRELATVISEAKLVKDEWEIAQLQDAVDATVRGFEDVARVLPADRGVSERLIEGVFGLRARHDGNHVGYGSIVCAGANATTLCWKHHTGATVPGELLLMDMGVENRHLYTADVTRTVPVSGTFTPLQRQVYDIVYAAQRAGIDLIKPGVRFAEVSEVCMRTLAEGLAALGVLPVSVDEAMDSNSTIHRRWTLHDFGHLLGIDVHDCASARPEKYRDGELGEGYVLTVEPGLYFQPDDDLVPAELRGLGIRIEDDILVTAGGAVNLSAGLPSSADDVETWLAVQREAGPRLP</sequence>
<keyword evidence="9" id="KW-0645">Protease</keyword>
<dbReference type="Pfam" id="PF00557">
    <property type="entry name" value="Peptidase_M24"/>
    <property type="match status" value="1"/>
</dbReference>
<name>A0A1C4XJ92_9ACTN</name>
<evidence type="ECO:0000313" key="10">
    <source>
        <dbReference type="Proteomes" id="UP000198224"/>
    </source>
</evidence>
<keyword evidence="6" id="KW-0378">Hydrolase</keyword>
<dbReference type="SUPFAM" id="SSF53092">
    <property type="entry name" value="Creatinase/prolidase N-terminal domain"/>
    <property type="match status" value="1"/>
</dbReference>
<evidence type="ECO:0000256" key="7">
    <source>
        <dbReference type="ARBA" id="ARBA00023211"/>
    </source>
</evidence>
<evidence type="ECO:0000256" key="3">
    <source>
        <dbReference type="ARBA" id="ARBA00008766"/>
    </source>
</evidence>
<evidence type="ECO:0000313" key="9">
    <source>
        <dbReference type="EMBL" id="SCF08493.1"/>
    </source>
</evidence>
<proteinExistence type="inferred from homology"/>
<comment type="similarity">
    <text evidence="3">Belongs to the peptidase M24B family.</text>
</comment>
<dbReference type="AlphaFoldDB" id="A0A1C4XJ92"/>
<keyword evidence="9" id="KW-0031">Aminopeptidase</keyword>
<dbReference type="Pfam" id="PF05195">
    <property type="entry name" value="AMP_N"/>
    <property type="match status" value="1"/>
</dbReference>
<dbReference type="Gene3D" id="3.40.350.10">
    <property type="entry name" value="Creatinase/prolidase N-terminal domain"/>
    <property type="match status" value="1"/>
</dbReference>
<reference evidence="10" key="1">
    <citation type="submission" date="2016-06" db="EMBL/GenBank/DDBJ databases">
        <authorList>
            <person name="Varghese N."/>
            <person name="Submissions Spin"/>
        </authorList>
    </citation>
    <scope>NUCLEOTIDE SEQUENCE [LARGE SCALE GENOMIC DNA]</scope>
    <source>
        <strain evidence="10">DSM 45160</strain>
    </source>
</reference>
<dbReference type="GO" id="GO:0070006">
    <property type="term" value="F:metalloaminopeptidase activity"/>
    <property type="evidence" value="ECO:0007669"/>
    <property type="project" value="InterPro"/>
</dbReference>
<dbReference type="CDD" id="cd01087">
    <property type="entry name" value="Prolidase"/>
    <property type="match status" value="1"/>
</dbReference>
<dbReference type="GO" id="GO:0005829">
    <property type="term" value="C:cytosol"/>
    <property type="evidence" value="ECO:0007669"/>
    <property type="project" value="TreeGrafter"/>
</dbReference>
<evidence type="ECO:0000256" key="1">
    <source>
        <dbReference type="ARBA" id="ARBA00001424"/>
    </source>
</evidence>
<dbReference type="EC" id="3.4.11.9" evidence="4"/>
<evidence type="ECO:0000256" key="5">
    <source>
        <dbReference type="ARBA" id="ARBA00022723"/>
    </source>
</evidence>
<comment type="catalytic activity">
    <reaction evidence="1">
        <text>Release of any N-terminal amino acid, including proline, that is linked to proline, even from a dipeptide or tripeptide.</text>
        <dbReference type="EC" id="3.4.11.9"/>
    </reaction>
</comment>
<dbReference type="GO" id="GO:0030145">
    <property type="term" value="F:manganese ion binding"/>
    <property type="evidence" value="ECO:0007669"/>
    <property type="project" value="InterPro"/>
</dbReference>
<keyword evidence="5" id="KW-0479">Metal-binding</keyword>
<comment type="cofactor">
    <cofactor evidence="2">
        <name>Mn(2+)</name>
        <dbReference type="ChEBI" id="CHEBI:29035"/>
    </cofactor>
</comment>
<dbReference type="GO" id="GO:0006508">
    <property type="term" value="P:proteolysis"/>
    <property type="evidence" value="ECO:0007669"/>
    <property type="project" value="TreeGrafter"/>
</dbReference>
<accession>A0A1C4XJ92</accession>
<organism evidence="9 10">
    <name type="scientific">Micromonospora chokoriensis</name>
    <dbReference type="NCBI Taxonomy" id="356851"/>
    <lineage>
        <taxon>Bacteria</taxon>
        <taxon>Bacillati</taxon>
        <taxon>Actinomycetota</taxon>
        <taxon>Actinomycetes</taxon>
        <taxon>Micromonosporales</taxon>
        <taxon>Micromonosporaceae</taxon>
        <taxon>Micromonospora</taxon>
    </lineage>
</organism>
<dbReference type="InterPro" id="IPR007865">
    <property type="entry name" value="Aminopep_P_N"/>
</dbReference>
<evidence type="ECO:0000256" key="2">
    <source>
        <dbReference type="ARBA" id="ARBA00001936"/>
    </source>
</evidence>
<dbReference type="PANTHER" id="PTHR43226:SF4">
    <property type="entry name" value="XAA-PRO AMINOPEPTIDASE 3"/>
    <property type="match status" value="1"/>
</dbReference>
<dbReference type="RefSeq" id="WP_231924242.1">
    <property type="nucleotide sequence ID" value="NZ_LT607409.1"/>
</dbReference>
<dbReference type="InterPro" id="IPR000994">
    <property type="entry name" value="Pept_M24"/>
</dbReference>
<dbReference type="InterPro" id="IPR029149">
    <property type="entry name" value="Creatin/AminoP/Spt16_N"/>
</dbReference>
<dbReference type="Proteomes" id="UP000198224">
    <property type="component" value="Chromosome I"/>
</dbReference>
<evidence type="ECO:0000256" key="4">
    <source>
        <dbReference type="ARBA" id="ARBA00012574"/>
    </source>
</evidence>
<dbReference type="Gene3D" id="3.90.230.10">
    <property type="entry name" value="Creatinase/methionine aminopeptidase superfamily"/>
    <property type="match status" value="1"/>
</dbReference>
<evidence type="ECO:0000256" key="6">
    <source>
        <dbReference type="ARBA" id="ARBA00022801"/>
    </source>
</evidence>
<evidence type="ECO:0000259" key="8">
    <source>
        <dbReference type="SMART" id="SM01011"/>
    </source>
</evidence>
<gene>
    <name evidence="9" type="ORF">GA0070612_3655</name>
</gene>
<keyword evidence="10" id="KW-1185">Reference proteome</keyword>
<dbReference type="SMART" id="SM01011">
    <property type="entry name" value="AMP_N"/>
    <property type="match status" value="1"/>
</dbReference>
<dbReference type="SUPFAM" id="SSF55920">
    <property type="entry name" value="Creatinase/aminopeptidase"/>
    <property type="match status" value="1"/>
</dbReference>
<dbReference type="EMBL" id="LT607409">
    <property type="protein sequence ID" value="SCF08493.1"/>
    <property type="molecule type" value="Genomic_DNA"/>
</dbReference>
<protein>
    <recommendedName>
        <fullName evidence="4">Xaa-Pro aminopeptidase</fullName>
        <ecNumber evidence="4">3.4.11.9</ecNumber>
    </recommendedName>
</protein>
<keyword evidence="7" id="KW-0464">Manganese</keyword>
<dbReference type="PANTHER" id="PTHR43226">
    <property type="entry name" value="XAA-PRO AMINOPEPTIDASE 3"/>
    <property type="match status" value="1"/>
</dbReference>
<feature type="domain" description="Aminopeptidase P N-terminal" evidence="8">
    <location>
        <begin position="41"/>
        <end position="182"/>
    </location>
</feature>
<dbReference type="InterPro" id="IPR036005">
    <property type="entry name" value="Creatinase/aminopeptidase-like"/>
</dbReference>